<organism evidence="1 2">
    <name type="scientific">Tenacibaculum soleae</name>
    <dbReference type="NCBI Taxonomy" id="447689"/>
    <lineage>
        <taxon>Bacteria</taxon>
        <taxon>Pseudomonadati</taxon>
        <taxon>Bacteroidota</taxon>
        <taxon>Flavobacteriia</taxon>
        <taxon>Flavobacteriales</taxon>
        <taxon>Flavobacteriaceae</taxon>
        <taxon>Tenacibaculum</taxon>
    </lineage>
</organism>
<comment type="caution">
    <text evidence="1">The sequence shown here is derived from an EMBL/GenBank/DDBJ whole genome shotgun (WGS) entry which is preliminary data.</text>
</comment>
<evidence type="ECO:0000313" key="1">
    <source>
        <dbReference type="EMBL" id="OCK42627.1"/>
    </source>
</evidence>
<reference evidence="1 2" key="1">
    <citation type="submission" date="2016-06" db="EMBL/GenBank/DDBJ databases">
        <title>Draft Genome Sequence of Tenacibaculum soleae UCD-KL19.</title>
        <authorList>
            <person name="Eisen J.A."/>
            <person name="Coil D.A."/>
            <person name="Lujan K.M."/>
        </authorList>
    </citation>
    <scope>NUCLEOTIDE SEQUENCE [LARGE SCALE GENOMIC DNA]</scope>
    <source>
        <strain evidence="1 2">UCD-KL19</strain>
    </source>
</reference>
<keyword evidence="2" id="KW-1185">Reference proteome</keyword>
<dbReference type="EMBL" id="MAKX01000013">
    <property type="protein sequence ID" value="OCK42627.1"/>
    <property type="molecule type" value="Genomic_DNA"/>
</dbReference>
<dbReference type="RefSeq" id="WP_068705366.1">
    <property type="nucleotide sequence ID" value="NZ_JAUOSG010000003.1"/>
</dbReference>
<sequence length="106" mass="12232">MLKLKKYIIPFFLFALLLPTAIQVIHALNKHEHVVCISKTEQHLHELENDCSDLHLQLTVFYYNLNKPSLLVNELVFAKKANYKSQQLITNYSSNKSSRAPPVVII</sequence>
<protein>
    <submittedName>
        <fullName evidence="1">Uncharacterized protein</fullName>
    </submittedName>
</protein>
<evidence type="ECO:0000313" key="2">
    <source>
        <dbReference type="Proteomes" id="UP000093186"/>
    </source>
</evidence>
<dbReference type="Proteomes" id="UP000093186">
    <property type="component" value="Unassembled WGS sequence"/>
</dbReference>
<dbReference type="OrthoDB" id="1449138at2"/>
<dbReference type="AlphaFoldDB" id="A0A1B9XYI3"/>
<dbReference type="STRING" id="447689.BA195_10670"/>
<name>A0A1B9XYI3_9FLAO</name>
<proteinExistence type="predicted"/>
<accession>A0A1B9XYI3</accession>
<gene>
    <name evidence="1" type="ORF">BA195_10670</name>
</gene>